<proteinExistence type="predicted"/>
<dbReference type="PANTHER" id="PTHR43566:SF2">
    <property type="entry name" value="DUF4143 DOMAIN-CONTAINING PROTEIN"/>
    <property type="match status" value="1"/>
</dbReference>
<sequence>MGLLRRGIEPTIGRLLDSAKVVVIEGGRSVGKTTLARRIATERAFETVFDLSDPADLAALEADAFRVLDASPGPVLIDEAQLIPDLTVAVKRLVDQSGRFGQVLLTGSSRIGRGALGGGDPLAGRAVRARLTSFTRSELAGTPSSTLADWWTGDPTLEPREAIDLLDLTEALVAGGLPPIALNPAAGTALRGALIEAYVEGVLTMNLAGSRVDRSRLAQTFRYLAANPGQILNISRAASELSMSADTFQRYLELCTTAFLLESVPAVRPNEHQSVTAHPRVFTSDVALAAWAADTSPERLVRQRALSGSLLENLVAHELLAQSAWSVAPARLMHWRDTRAGHEVDLVLRDGPGSYLAFEVKSASTVSISDARGLRAFAEAAGERLIRSFVVHTGRLVTQLDEHIWAVPVTALFEGGR</sequence>
<dbReference type="Pfam" id="PF13173">
    <property type="entry name" value="AAA_14"/>
    <property type="match status" value="1"/>
</dbReference>
<protein>
    <recommendedName>
        <fullName evidence="5">AAA+ ATPase domain-containing protein</fullName>
    </recommendedName>
</protein>
<dbReference type="EMBL" id="CANL01000005">
    <property type="protein sequence ID" value="CCM62685.1"/>
    <property type="molecule type" value="Genomic_DNA"/>
</dbReference>
<comment type="caution">
    <text evidence="3">The sequence shown here is derived from an EMBL/GenBank/DDBJ whole genome shotgun (WGS) entry which is preliminary data.</text>
</comment>
<name>R4YX55_9ACTN</name>
<dbReference type="OrthoDB" id="9147462at2"/>
<dbReference type="eggNOG" id="COG1373">
    <property type="taxonomic scope" value="Bacteria"/>
</dbReference>
<dbReference type="HOGENOM" id="CLU_041527_3_0_11"/>
<dbReference type="AlphaFoldDB" id="R4YX55"/>
<evidence type="ECO:0000313" key="4">
    <source>
        <dbReference type="Proteomes" id="UP000018291"/>
    </source>
</evidence>
<keyword evidence="4" id="KW-1185">Reference proteome</keyword>
<dbReference type="STRING" id="1229780.BN381_130243"/>
<dbReference type="SUPFAM" id="SSF52540">
    <property type="entry name" value="P-loop containing nucleoside triphosphate hydrolases"/>
    <property type="match status" value="1"/>
</dbReference>
<reference evidence="3 4" key="1">
    <citation type="journal article" date="2013" name="ISME J.">
        <title>Metabolic model for the filamentous 'Candidatus Microthrix parvicella' based on genomic and metagenomic analyses.</title>
        <authorList>
            <person name="Jon McIlroy S."/>
            <person name="Kristiansen R."/>
            <person name="Albertsen M."/>
            <person name="Michael Karst S."/>
            <person name="Rossetti S."/>
            <person name="Lund Nielsen J."/>
            <person name="Tandoi V."/>
            <person name="James Seviour R."/>
            <person name="Nielsen P.H."/>
        </authorList>
    </citation>
    <scope>NUCLEOTIDE SEQUENCE [LARGE SCALE GENOMIC DNA]</scope>
    <source>
        <strain evidence="3 4">RN1</strain>
    </source>
</reference>
<feature type="domain" description="AAA" evidence="1">
    <location>
        <begin position="19"/>
        <end position="139"/>
    </location>
</feature>
<evidence type="ECO:0000259" key="2">
    <source>
        <dbReference type="Pfam" id="PF13635"/>
    </source>
</evidence>
<dbReference type="InterPro" id="IPR041682">
    <property type="entry name" value="AAA_14"/>
</dbReference>
<dbReference type="InterPro" id="IPR027417">
    <property type="entry name" value="P-loop_NTPase"/>
</dbReference>
<dbReference type="InterPro" id="IPR025420">
    <property type="entry name" value="DUF4143"/>
</dbReference>
<dbReference type="Pfam" id="PF13635">
    <property type="entry name" value="DUF4143"/>
    <property type="match status" value="1"/>
</dbReference>
<dbReference type="Proteomes" id="UP000018291">
    <property type="component" value="Unassembled WGS sequence"/>
</dbReference>
<gene>
    <name evidence="3" type="ORF">BN381_130243</name>
</gene>
<evidence type="ECO:0008006" key="5">
    <source>
        <dbReference type="Google" id="ProtNLM"/>
    </source>
</evidence>
<evidence type="ECO:0000259" key="1">
    <source>
        <dbReference type="Pfam" id="PF13173"/>
    </source>
</evidence>
<organism evidence="3 4">
    <name type="scientific">Candidatus Neomicrothrix parvicella RN1</name>
    <dbReference type="NCBI Taxonomy" id="1229780"/>
    <lineage>
        <taxon>Bacteria</taxon>
        <taxon>Bacillati</taxon>
        <taxon>Actinomycetota</taxon>
        <taxon>Acidimicrobiia</taxon>
        <taxon>Acidimicrobiales</taxon>
        <taxon>Microthrixaceae</taxon>
        <taxon>Candidatus Neomicrothrix</taxon>
    </lineage>
</organism>
<accession>R4YX55</accession>
<evidence type="ECO:0000313" key="3">
    <source>
        <dbReference type="EMBL" id="CCM62685.1"/>
    </source>
</evidence>
<dbReference type="PANTHER" id="PTHR43566">
    <property type="entry name" value="CONSERVED PROTEIN"/>
    <property type="match status" value="1"/>
</dbReference>
<feature type="domain" description="DUF4143" evidence="2">
    <location>
        <begin position="211"/>
        <end position="362"/>
    </location>
</feature>